<evidence type="ECO:0000256" key="7">
    <source>
        <dbReference type="SAM" id="SignalP"/>
    </source>
</evidence>
<protein>
    <submittedName>
        <fullName evidence="10">Uncharacterized protein</fullName>
    </submittedName>
</protein>
<dbReference type="PANTHER" id="PTHR32285:SF71">
    <property type="entry name" value="PROTEIN TRICHOME BIREFRINGENCE-LIKE 39"/>
    <property type="match status" value="1"/>
</dbReference>
<proteinExistence type="inferred from homology"/>
<dbReference type="InterPro" id="IPR029962">
    <property type="entry name" value="TBL"/>
</dbReference>
<evidence type="ECO:0000256" key="6">
    <source>
        <dbReference type="ARBA" id="ARBA00023136"/>
    </source>
</evidence>
<feature type="domain" description="Trichome birefringence-like C-terminal" evidence="8">
    <location>
        <begin position="84"/>
        <end position="257"/>
    </location>
</feature>
<keyword evidence="4" id="KW-0735">Signal-anchor</keyword>
<keyword evidence="11" id="KW-1185">Reference proteome</keyword>
<keyword evidence="6" id="KW-0472">Membrane</keyword>
<sequence length="257" mass="29918">MVSPWEVIVFIPLLLSIHVAAAELFNATAVGCDVFEGKWVYDSSYPLYDPSGCPYIDEGFNCLKYNRPDRDYLRYRWQPSSCDLPRFDGLDFLERSRGKRIMFVGDSLSLNMWQSLICLIHSTAPAPVRTSLIGRQQALSQITFLDYGVELLLYRTPYLVDMENQQPGRILKLDSIRNGDAWMGMDVLIFNSWHWWTHTGNSQPWDYIEEGGKLYKDMNRLIAYYIGLTTWGRWIDRNIDPSKTRVFFQGISPTHYQ</sequence>
<gene>
    <name evidence="10" type="ORF">M569_02929</name>
</gene>
<dbReference type="InterPro" id="IPR025846">
    <property type="entry name" value="TBL_N"/>
</dbReference>
<evidence type="ECO:0000313" key="10">
    <source>
        <dbReference type="EMBL" id="EPS71829.1"/>
    </source>
</evidence>
<dbReference type="GO" id="GO:0016020">
    <property type="term" value="C:membrane"/>
    <property type="evidence" value="ECO:0007669"/>
    <property type="project" value="UniProtKB-SubCell"/>
</dbReference>
<dbReference type="OrthoDB" id="630188at2759"/>
<comment type="subcellular location">
    <subcellularLocation>
        <location evidence="1">Membrane</location>
        <topology evidence="1">Single-pass membrane protein</topology>
    </subcellularLocation>
</comment>
<evidence type="ECO:0000256" key="2">
    <source>
        <dbReference type="ARBA" id="ARBA00007727"/>
    </source>
</evidence>
<feature type="domain" description="Trichome birefringence-like N-terminal" evidence="9">
    <location>
        <begin position="31"/>
        <end position="83"/>
    </location>
</feature>
<dbReference type="Pfam" id="PF13839">
    <property type="entry name" value="PC-Esterase"/>
    <property type="match status" value="1"/>
</dbReference>
<keyword evidence="3" id="KW-0812">Transmembrane</keyword>
<feature type="signal peptide" evidence="7">
    <location>
        <begin position="1"/>
        <end position="22"/>
    </location>
</feature>
<organism evidence="10 11">
    <name type="scientific">Genlisea aurea</name>
    <dbReference type="NCBI Taxonomy" id="192259"/>
    <lineage>
        <taxon>Eukaryota</taxon>
        <taxon>Viridiplantae</taxon>
        <taxon>Streptophyta</taxon>
        <taxon>Embryophyta</taxon>
        <taxon>Tracheophyta</taxon>
        <taxon>Spermatophyta</taxon>
        <taxon>Magnoliopsida</taxon>
        <taxon>eudicotyledons</taxon>
        <taxon>Gunneridae</taxon>
        <taxon>Pentapetalae</taxon>
        <taxon>asterids</taxon>
        <taxon>lamiids</taxon>
        <taxon>Lamiales</taxon>
        <taxon>Lentibulariaceae</taxon>
        <taxon>Genlisea</taxon>
    </lineage>
</organism>
<dbReference type="GO" id="GO:0016413">
    <property type="term" value="F:O-acetyltransferase activity"/>
    <property type="evidence" value="ECO:0007669"/>
    <property type="project" value="InterPro"/>
</dbReference>
<comment type="caution">
    <text evidence="10">The sequence shown here is derived from an EMBL/GenBank/DDBJ whole genome shotgun (WGS) entry which is preliminary data.</text>
</comment>
<dbReference type="GO" id="GO:0005794">
    <property type="term" value="C:Golgi apparatus"/>
    <property type="evidence" value="ECO:0007669"/>
    <property type="project" value="TreeGrafter"/>
</dbReference>
<reference evidence="10 11" key="1">
    <citation type="journal article" date="2013" name="BMC Genomics">
        <title>The miniature genome of a carnivorous plant Genlisea aurea contains a low number of genes and short non-coding sequences.</title>
        <authorList>
            <person name="Leushkin E.V."/>
            <person name="Sutormin R.A."/>
            <person name="Nabieva E.R."/>
            <person name="Penin A.A."/>
            <person name="Kondrashov A.S."/>
            <person name="Logacheva M.D."/>
        </authorList>
    </citation>
    <scope>NUCLEOTIDE SEQUENCE [LARGE SCALE GENOMIC DNA]</scope>
</reference>
<accession>S8CWU9</accession>
<feature type="chain" id="PRO_5004562126" evidence="7">
    <location>
        <begin position="23"/>
        <end position="257"/>
    </location>
</feature>
<keyword evidence="7" id="KW-0732">Signal</keyword>
<name>S8CWU9_9LAMI</name>
<dbReference type="InterPro" id="IPR026057">
    <property type="entry name" value="TBL_C"/>
</dbReference>
<keyword evidence="5" id="KW-1133">Transmembrane helix</keyword>
<evidence type="ECO:0000256" key="1">
    <source>
        <dbReference type="ARBA" id="ARBA00004167"/>
    </source>
</evidence>
<evidence type="ECO:0000256" key="3">
    <source>
        <dbReference type="ARBA" id="ARBA00022692"/>
    </source>
</evidence>
<evidence type="ECO:0000259" key="9">
    <source>
        <dbReference type="Pfam" id="PF14416"/>
    </source>
</evidence>
<dbReference type="PANTHER" id="PTHR32285">
    <property type="entry name" value="PROTEIN TRICHOME BIREFRINGENCE-LIKE 9-RELATED"/>
    <property type="match status" value="1"/>
</dbReference>
<evidence type="ECO:0000256" key="4">
    <source>
        <dbReference type="ARBA" id="ARBA00022968"/>
    </source>
</evidence>
<dbReference type="Pfam" id="PF14416">
    <property type="entry name" value="PMR5N"/>
    <property type="match status" value="1"/>
</dbReference>
<comment type="similarity">
    <text evidence="2">Belongs to the PC-esterase family. TBL subfamily.</text>
</comment>
<evidence type="ECO:0000259" key="8">
    <source>
        <dbReference type="Pfam" id="PF13839"/>
    </source>
</evidence>
<evidence type="ECO:0000313" key="11">
    <source>
        <dbReference type="Proteomes" id="UP000015453"/>
    </source>
</evidence>
<dbReference type="AlphaFoldDB" id="S8CWU9"/>
<dbReference type="Proteomes" id="UP000015453">
    <property type="component" value="Unassembled WGS sequence"/>
</dbReference>
<dbReference type="EMBL" id="AUSU01001095">
    <property type="protein sequence ID" value="EPS71829.1"/>
    <property type="molecule type" value="Genomic_DNA"/>
</dbReference>
<evidence type="ECO:0000256" key="5">
    <source>
        <dbReference type="ARBA" id="ARBA00022989"/>
    </source>
</evidence>